<name>A0A6N3HLC6_9ENTR</name>
<accession>A0A6N3HLC6</accession>
<keyword evidence="1" id="KW-0732">Signal</keyword>
<feature type="signal peptide" evidence="1">
    <location>
        <begin position="1"/>
        <end position="16"/>
    </location>
</feature>
<organism evidence="2">
    <name type="scientific">Phytobacter massiliensis</name>
    <dbReference type="NCBI Taxonomy" id="1485952"/>
    <lineage>
        <taxon>Bacteria</taxon>
        <taxon>Pseudomonadati</taxon>
        <taxon>Pseudomonadota</taxon>
        <taxon>Gammaproteobacteria</taxon>
        <taxon>Enterobacterales</taxon>
        <taxon>Enterobacteriaceae</taxon>
        <taxon>Phytobacter</taxon>
    </lineage>
</organism>
<gene>
    <name evidence="2" type="ORF">EMLFYP7_04135</name>
</gene>
<dbReference type="OrthoDB" id="6546251at2"/>
<proteinExistence type="predicted"/>
<dbReference type="RefSeq" id="WP_044174009.1">
    <property type="nucleotide sequence ID" value="NZ_CABKSF010000001.1"/>
</dbReference>
<reference evidence="2" key="1">
    <citation type="submission" date="2019-11" db="EMBL/GenBank/DDBJ databases">
        <authorList>
            <person name="Feng L."/>
        </authorList>
    </citation>
    <scope>NUCLEOTIDE SEQUENCE</scope>
    <source>
        <strain evidence="2">EMassiliensisLFYP7</strain>
    </source>
</reference>
<dbReference type="PROSITE" id="PS51257">
    <property type="entry name" value="PROKAR_LIPOPROTEIN"/>
    <property type="match status" value="1"/>
</dbReference>
<evidence type="ECO:0000256" key="1">
    <source>
        <dbReference type="SAM" id="SignalP"/>
    </source>
</evidence>
<sequence>MKMRNVLAFLFVFAVAGCKGPSAPPVTDDTIVQSEVNGVTLTHRYAVKPPKEFQPIKENYRALYPASLMTQPDYGGKMIRQLQAGKTYVVLGQVEHFWMALADEGQEELIGYVPMRAVVKSELYDKTVREQTPRLKQRKKQTCVTVDGSSKACKNSNSGTWILD</sequence>
<dbReference type="AlphaFoldDB" id="A0A6N3HLC6"/>
<evidence type="ECO:0008006" key="3">
    <source>
        <dbReference type="Google" id="ProtNLM"/>
    </source>
</evidence>
<dbReference type="EMBL" id="CACRTZ010000037">
    <property type="protein sequence ID" value="VYU77647.1"/>
    <property type="molecule type" value="Genomic_DNA"/>
</dbReference>
<feature type="chain" id="PRO_5026762947" description="SH3 domain-containing protein" evidence="1">
    <location>
        <begin position="17"/>
        <end position="164"/>
    </location>
</feature>
<evidence type="ECO:0000313" key="2">
    <source>
        <dbReference type="EMBL" id="VYU77647.1"/>
    </source>
</evidence>
<protein>
    <recommendedName>
        <fullName evidence="3">SH3 domain-containing protein</fullName>
    </recommendedName>
</protein>